<dbReference type="Proteomes" id="UP000275137">
    <property type="component" value="Unassembled WGS sequence"/>
</dbReference>
<dbReference type="Pfam" id="PF12276">
    <property type="entry name" value="DUF3617"/>
    <property type="match status" value="1"/>
</dbReference>
<keyword evidence="3" id="KW-1185">Reference proteome</keyword>
<protein>
    <submittedName>
        <fullName evidence="2">DUF3617 domain-containing protein</fullName>
    </submittedName>
</protein>
<evidence type="ECO:0000313" key="3">
    <source>
        <dbReference type="Proteomes" id="UP000275137"/>
    </source>
</evidence>
<feature type="signal peptide" evidence="1">
    <location>
        <begin position="1"/>
        <end position="21"/>
    </location>
</feature>
<evidence type="ECO:0000256" key="1">
    <source>
        <dbReference type="SAM" id="SignalP"/>
    </source>
</evidence>
<dbReference type="EMBL" id="RJVP01000001">
    <property type="protein sequence ID" value="ROH88210.1"/>
    <property type="molecule type" value="Genomic_DNA"/>
</dbReference>
<gene>
    <name evidence="2" type="ORF">ED236_01700</name>
</gene>
<dbReference type="InterPro" id="IPR022061">
    <property type="entry name" value="DUF3617"/>
</dbReference>
<dbReference type="RefSeq" id="WP_123236204.1">
    <property type="nucleotide sequence ID" value="NZ_RJVP01000001.1"/>
</dbReference>
<proteinExistence type="predicted"/>
<name>A0A3N0V5X4_9PROT</name>
<dbReference type="AlphaFoldDB" id="A0A3N0V5X4"/>
<feature type="chain" id="PRO_5018191486" evidence="1">
    <location>
        <begin position="22"/>
        <end position="169"/>
    </location>
</feature>
<keyword evidence="1" id="KW-0732">Signal</keyword>
<reference evidence="2 3" key="1">
    <citation type="submission" date="2018-10" db="EMBL/GenBank/DDBJ databases">
        <authorList>
            <person name="Chen W.-M."/>
        </authorList>
    </citation>
    <scope>NUCLEOTIDE SEQUENCE [LARGE SCALE GENOMIC DNA]</scope>
    <source>
        <strain evidence="2 3">H-5</strain>
    </source>
</reference>
<organism evidence="2 3">
    <name type="scientific">Pseudomethylobacillus aquaticus</name>
    <dbReference type="NCBI Taxonomy" id="2676064"/>
    <lineage>
        <taxon>Bacteria</taxon>
        <taxon>Pseudomonadati</taxon>
        <taxon>Pseudomonadota</taxon>
        <taxon>Betaproteobacteria</taxon>
        <taxon>Nitrosomonadales</taxon>
        <taxon>Methylophilaceae</taxon>
        <taxon>Pseudomethylobacillus</taxon>
    </lineage>
</organism>
<accession>A0A3N0V5X4</accession>
<sequence>MKSTQLFAFTLGALLALPALAADKLRPGQWEVLMKMQVAGMPEISAEQIAQMEQFGIAIPDAAKPQVFQQCVTPEQTDLDKPDFSGMDESCQIQNYQRTANKLTGNLSCNGEFKANGNFEMVLLNDTTYQGQWVMTGSAPGIGAVDQTTRVNGKWVKAKCDAGVPIYGK</sequence>
<comment type="caution">
    <text evidence="2">The sequence shown here is derived from an EMBL/GenBank/DDBJ whole genome shotgun (WGS) entry which is preliminary data.</text>
</comment>
<evidence type="ECO:0000313" key="2">
    <source>
        <dbReference type="EMBL" id="ROH88210.1"/>
    </source>
</evidence>